<dbReference type="FunFam" id="1.20.1250.20:FF:000003">
    <property type="entry name" value="Solute carrier family 17 member 3"/>
    <property type="match status" value="1"/>
</dbReference>
<evidence type="ECO:0000256" key="5">
    <source>
        <dbReference type="ARBA" id="ARBA00022989"/>
    </source>
</evidence>
<keyword evidence="6 8" id="KW-0472">Membrane</keyword>
<keyword evidence="2" id="KW-0813">Transport</keyword>
<feature type="transmembrane region" description="Helical" evidence="8">
    <location>
        <begin position="223"/>
        <end position="244"/>
    </location>
</feature>
<evidence type="ECO:0000256" key="6">
    <source>
        <dbReference type="ARBA" id="ARBA00023136"/>
    </source>
</evidence>
<keyword evidence="10" id="KW-1185">Reference proteome</keyword>
<sequence>MIFLALSCDYALRVNLSVAIVAMVNDTSSSTTDNTSTSDQCPYPDDQDTDDHYGGSGVFYPAINNIIPKWYPKKERSKFSAFFFSGMQFGIVISMTLSGYLCSTDFLGGWPSAFYVLGFLTVIWGVLWFILIKDNPQDHPRISKEELRYITDGCPILKNGLYTALPYIGGWIFSNLFGYFSDILLKKNILALVQVRRWAMVAALYGPMVCLIGMCFVDCNSAAAVAILFLGGTLNGAMFCGYMCSHADISPRFSASLMGITNTIATIPGFVSPAITGAITNNNNTIEAWRIAFKEFSETIIENSFEG</sequence>
<dbReference type="Pfam" id="PF07690">
    <property type="entry name" value="MFS_1"/>
    <property type="match status" value="1"/>
</dbReference>
<evidence type="ECO:0000256" key="3">
    <source>
        <dbReference type="ARBA" id="ARBA00022692"/>
    </source>
</evidence>
<proteinExistence type="predicted"/>
<feature type="transmembrane region" description="Helical" evidence="8">
    <location>
        <begin position="198"/>
        <end position="217"/>
    </location>
</feature>
<evidence type="ECO:0000313" key="10">
    <source>
        <dbReference type="Proteomes" id="UP000326759"/>
    </source>
</evidence>
<feature type="region of interest" description="Disordered" evidence="7">
    <location>
        <begin position="28"/>
        <end position="47"/>
    </location>
</feature>
<evidence type="ECO:0000256" key="2">
    <source>
        <dbReference type="ARBA" id="ARBA00022448"/>
    </source>
</evidence>
<name>A0A5N5T090_9CRUS</name>
<feature type="transmembrane region" description="Helical" evidence="8">
    <location>
        <begin position="113"/>
        <end position="132"/>
    </location>
</feature>
<protein>
    <submittedName>
        <fullName evidence="9">Putative inorganic phosphate cotransporter</fullName>
    </submittedName>
</protein>
<comment type="subcellular location">
    <subcellularLocation>
        <location evidence="1">Membrane</location>
        <topology evidence="1">Multi-pass membrane protein</topology>
    </subcellularLocation>
</comment>
<dbReference type="Gene3D" id="1.20.1250.20">
    <property type="entry name" value="MFS general substrate transporter like domains"/>
    <property type="match status" value="2"/>
</dbReference>
<dbReference type="InterPro" id="IPR011701">
    <property type="entry name" value="MFS"/>
</dbReference>
<evidence type="ECO:0000313" key="9">
    <source>
        <dbReference type="EMBL" id="KAB7499893.1"/>
    </source>
</evidence>
<dbReference type="GO" id="GO:0015293">
    <property type="term" value="F:symporter activity"/>
    <property type="evidence" value="ECO:0007669"/>
    <property type="project" value="UniProtKB-KW"/>
</dbReference>
<dbReference type="InterPro" id="IPR036259">
    <property type="entry name" value="MFS_trans_sf"/>
</dbReference>
<feature type="compositionally biased region" description="Low complexity" evidence="7">
    <location>
        <begin position="28"/>
        <end position="39"/>
    </location>
</feature>
<evidence type="ECO:0000256" key="4">
    <source>
        <dbReference type="ARBA" id="ARBA00022847"/>
    </source>
</evidence>
<dbReference type="InterPro" id="IPR050382">
    <property type="entry name" value="MFS_Na/Anion_cotransporter"/>
</dbReference>
<accession>A0A5N5T090</accession>
<organism evidence="9 10">
    <name type="scientific">Armadillidium nasatum</name>
    <dbReference type="NCBI Taxonomy" id="96803"/>
    <lineage>
        <taxon>Eukaryota</taxon>
        <taxon>Metazoa</taxon>
        <taxon>Ecdysozoa</taxon>
        <taxon>Arthropoda</taxon>
        <taxon>Crustacea</taxon>
        <taxon>Multicrustacea</taxon>
        <taxon>Malacostraca</taxon>
        <taxon>Eumalacostraca</taxon>
        <taxon>Peracarida</taxon>
        <taxon>Isopoda</taxon>
        <taxon>Oniscidea</taxon>
        <taxon>Crinocheta</taxon>
        <taxon>Armadillidiidae</taxon>
        <taxon>Armadillidium</taxon>
    </lineage>
</organism>
<gene>
    <name evidence="9" type="primary">Picot_1</name>
    <name evidence="9" type="ORF">Anas_06386</name>
</gene>
<dbReference type="PANTHER" id="PTHR11662">
    <property type="entry name" value="SOLUTE CARRIER FAMILY 17"/>
    <property type="match status" value="1"/>
</dbReference>
<evidence type="ECO:0000256" key="8">
    <source>
        <dbReference type="SAM" id="Phobius"/>
    </source>
</evidence>
<evidence type="ECO:0000256" key="7">
    <source>
        <dbReference type="SAM" id="MobiDB-lite"/>
    </source>
</evidence>
<keyword evidence="4" id="KW-0769">Symport</keyword>
<dbReference type="SUPFAM" id="SSF103473">
    <property type="entry name" value="MFS general substrate transporter"/>
    <property type="match status" value="1"/>
</dbReference>
<reference evidence="9 10" key="1">
    <citation type="journal article" date="2019" name="PLoS Biol.">
        <title>Sex chromosomes control vertical transmission of feminizing Wolbachia symbionts in an isopod.</title>
        <authorList>
            <person name="Becking T."/>
            <person name="Chebbi M.A."/>
            <person name="Giraud I."/>
            <person name="Moumen B."/>
            <person name="Laverre T."/>
            <person name="Caubet Y."/>
            <person name="Peccoud J."/>
            <person name="Gilbert C."/>
            <person name="Cordaux R."/>
        </authorList>
    </citation>
    <scope>NUCLEOTIDE SEQUENCE [LARGE SCALE GENOMIC DNA]</scope>
    <source>
        <strain evidence="9">ANa2</strain>
        <tissue evidence="9">Whole body excluding digestive tract and cuticle</tissue>
    </source>
</reference>
<keyword evidence="3 8" id="KW-0812">Transmembrane</keyword>
<dbReference type="PANTHER" id="PTHR11662:SF399">
    <property type="entry name" value="FI19708P1-RELATED"/>
    <property type="match status" value="1"/>
</dbReference>
<dbReference type="GO" id="GO:0016020">
    <property type="term" value="C:membrane"/>
    <property type="evidence" value="ECO:0007669"/>
    <property type="project" value="UniProtKB-SubCell"/>
</dbReference>
<dbReference type="OrthoDB" id="2985014at2759"/>
<keyword evidence="5 8" id="KW-1133">Transmembrane helix</keyword>
<dbReference type="Proteomes" id="UP000326759">
    <property type="component" value="Unassembled WGS sequence"/>
</dbReference>
<dbReference type="AlphaFoldDB" id="A0A5N5T090"/>
<comment type="caution">
    <text evidence="9">The sequence shown here is derived from an EMBL/GenBank/DDBJ whole genome shotgun (WGS) entry which is preliminary data.</text>
</comment>
<feature type="transmembrane region" description="Helical" evidence="8">
    <location>
        <begin position="79"/>
        <end position="101"/>
    </location>
</feature>
<feature type="non-terminal residue" evidence="9">
    <location>
        <position position="307"/>
    </location>
</feature>
<dbReference type="GO" id="GO:0006820">
    <property type="term" value="P:monoatomic anion transport"/>
    <property type="evidence" value="ECO:0007669"/>
    <property type="project" value="TreeGrafter"/>
</dbReference>
<evidence type="ECO:0000256" key="1">
    <source>
        <dbReference type="ARBA" id="ARBA00004141"/>
    </source>
</evidence>
<dbReference type="EMBL" id="SEYY01016195">
    <property type="protein sequence ID" value="KAB7499893.1"/>
    <property type="molecule type" value="Genomic_DNA"/>
</dbReference>